<dbReference type="GO" id="GO:0016020">
    <property type="term" value="C:membrane"/>
    <property type="evidence" value="ECO:0007669"/>
    <property type="project" value="UniProtKB-SubCell"/>
</dbReference>
<dbReference type="SUPFAM" id="SSF90112">
    <property type="entry name" value="Neurotransmitter-gated ion-channel transmembrane pore"/>
    <property type="match status" value="1"/>
</dbReference>
<comment type="caution">
    <text evidence="5">Lacks conserved residue(s) required for the propagation of feature annotation.</text>
</comment>
<comment type="similarity">
    <text evidence="5">Belongs to the ligand-gated ion channel (TC 1.A.9) family.</text>
</comment>
<dbReference type="InterPro" id="IPR038050">
    <property type="entry name" value="Neuro_actylchol_rec"/>
</dbReference>
<dbReference type="PANTHER" id="PTHR18945">
    <property type="entry name" value="NEUROTRANSMITTER GATED ION CHANNEL"/>
    <property type="match status" value="1"/>
</dbReference>
<comment type="subcellular location">
    <subcellularLocation>
        <location evidence="1">Membrane</location>
        <topology evidence="1">Multi-pass membrane protein</topology>
    </subcellularLocation>
</comment>
<feature type="transmembrane region" description="Helical" evidence="5">
    <location>
        <begin position="243"/>
        <end position="269"/>
    </location>
</feature>
<dbReference type="Pfam" id="PF02931">
    <property type="entry name" value="Neur_chan_LBD"/>
    <property type="match status" value="1"/>
</dbReference>
<evidence type="ECO:0000259" key="7">
    <source>
        <dbReference type="Pfam" id="PF02931"/>
    </source>
</evidence>
<keyword evidence="5" id="KW-0407">Ion channel</keyword>
<dbReference type="InterPro" id="IPR006202">
    <property type="entry name" value="Neur_chan_lig-bd"/>
</dbReference>
<dbReference type="InterPro" id="IPR006029">
    <property type="entry name" value="Neurotrans-gated_channel_TM"/>
</dbReference>
<dbReference type="GO" id="GO:0005230">
    <property type="term" value="F:extracellular ligand-gated monoatomic ion channel activity"/>
    <property type="evidence" value="ECO:0007669"/>
    <property type="project" value="InterPro"/>
</dbReference>
<name>A0A484CHR4_PERFV</name>
<sequence>MSMITHRSAADCLQEEKSQTVTSHIWTQMRWTNEYLTWNSSDFCGINMLTIPRSMLWIPDMNIQEDTSDTGSIQESPFVSLSPSGMVLANTRQLLTSTCQLNLTLFPFDTQHCNITFSSMNSQANTITLGTFYSDMLLTQISEQIMVTQGEWQLTNMDVVATFYRGVGNKLIYRVTLCRKPMLYVINLIVPLFYFLVLDLASFFISEARGEKLSFKVTVLLSISVLLLILKDMLPSTEDRLPMIARYCVTIFVLVGLSILETMLVSFLIDLNGCCGNKAQSSVNAQVDIQLEADNHKEPGGAEETPEKSSFPLDRPDERDLLKLIMEEVKAARQDAEGQDKTKIKPGLYRRLAQIIDSVFFTLYFGTVVVFMTYMYSTSYISKIHWEEVR</sequence>
<dbReference type="InterPro" id="IPR036734">
    <property type="entry name" value="Neur_chan_lig-bd_sf"/>
</dbReference>
<dbReference type="InterPro" id="IPR018000">
    <property type="entry name" value="Neurotransmitter_ion_chnl_CS"/>
</dbReference>
<feature type="region of interest" description="Disordered" evidence="6">
    <location>
        <begin position="295"/>
        <end position="315"/>
    </location>
</feature>
<dbReference type="PROSITE" id="PS00236">
    <property type="entry name" value="NEUROTR_ION_CHANNEL"/>
    <property type="match status" value="1"/>
</dbReference>
<dbReference type="Proteomes" id="UP000295070">
    <property type="component" value="Chromosome 15"/>
</dbReference>
<reference evidence="9 10" key="1">
    <citation type="submission" date="2019-01" db="EMBL/GenBank/DDBJ databases">
        <title>A chromosome-scale genome assembly of the yellow perch, Perca flavescens.</title>
        <authorList>
            <person name="Feron R."/>
            <person name="Morvezen R."/>
            <person name="Bestin A."/>
            <person name="Haffray P."/>
            <person name="Klopp C."/>
            <person name="Zahm M."/>
            <person name="Cabau C."/>
            <person name="Roques C."/>
            <person name="Donnadieu C."/>
            <person name="Bouchez O."/>
            <person name="Christie M."/>
            <person name="Larson W."/>
            <person name="Guiguen Y."/>
        </authorList>
    </citation>
    <scope>NUCLEOTIDE SEQUENCE [LARGE SCALE GENOMIC DNA]</scope>
    <source>
        <strain evidence="9">YP-PL-M2</strain>
        <tissue evidence="9">Blood</tissue>
    </source>
</reference>
<dbReference type="PRINTS" id="PR00252">
    <property type="entry name" value="NRIONCHANNEL"/>
</dbReference>
<evidence type="ECO:0008006" key="11">
    <source>
        <dbReference type="Google" id="ProtNLM"/>
    </source>
</evidence>
<keyword evidence="10" id="KW-1185">Reference proteome</keyword>
<evidence type="ECO:0000256" key="1">
    <source>
        <dbReference type="ARBA" id="ARBA00004141"/>
    </source>
</evidence>
<dbReference type="InterPro" id="IPR006201">
    <property type="entry name" value="Neur_channel"/>
</dbReference>
<dbReference type="Pfam" id="PF02932">
    <property type="entry name" value="Neur_chan_memb"/>
    <property type="match status" value="1"/>
</dbReference>
<evidence type="ECO:0000256" key="4">
    <source>
        <dbReference type="ARBA" id="ARBA00023136"/>
    </source>
</evidence>
<evidence type="ECO:0000256" key="6">
    <source>
        <dbReference type="SAM" id="MobiDB-lite"/>
    </source>
</evidence>
<dbReference type="EMBL" id="SCKG01000015">
    <property type="protein sequence ID" value="TDH03299.1"/>
    <property type="molecule type" value="Genomic_DNA"/>
</dbReference>
<feature type="transmembrane region" description="Helical" evidence="5">
    <location>
        <begin position="355"/>
        <end position="376"/>
    </location>
</feature>
<dbReference type="AlphaFoldDB" id="A0A484CHR4"/>
<feature type="domain" description="Neurotransmitter-gated ion-channel transmembrane" evidence="8">
    <location>
        <begin position="188"/>
        <end position="268"/>
    </location>
</feature>
<accession>A0A484CHR4</accession>
<dbReference type="Gene3D" id="1.20.58.390">
    <property type="entry name" value="Neurotransmitter-gated ion-channel transmembrane domain"/>
    <property type="match status" value="1"/>
</dbReference>
<gene>
    <name evidence="9" type="ORF">EPR50_G00162070</name>
</gene>
<dbReference type="InterPro" id="IPR036719">
    <property type="entry name" value="Neuro-gated_channel_TM_sf"/>
</dbReference>
<evidence type="ECO:0000313" key="9">
    <source>
        <dbReference type="EMBL" id="TDH03299.1"/>
    </source>
</evidence>
<protein>
    <recommendedName>
        <fullName evidence="11">Neurotransmitter-gated ion-channel ligand-binding domain-containing protein</fullName>
    </recommendedName>
</protein>
<evidence type="ECO:0000256" key="2">
    <source>
        <dbReference type="ARBA" id="ARBA00022692"/>
    </source>
</evidence>
<evidence type="ECO:0000259" key="8">
    <source>
        <dbReference type="Pfam" id="PF02932"/>
    </source>
</evidence>
<dbReference type="GO" id="GO:0004888">
    <property type="term" value="F:transmembrane signaling receptor activity"/>
    <property type="evidence" value="ECO:0007669"/>
    <property type="project" value="InterPro"/>
</dbReference>
<dbReference type="SUPFAM" id="SSF63712">
    <property type="entry name" value="Nicotinic receptor ligand binding domain-like"/>
    <property type="match status" value="1"/>
</dbReference>
<feature type="transmembrane region" description="Helical" evidence="5">
    <location>
        <begin position="182"/>
        <end position="201"/>
    </location>
</feature>
<keyword evidence="5" id="KW-0813">Transport</keyword>
<keyword evidence="4 5" id="KW-0472">Membrane</keyword>
<evidence type="ECO:0000256" key="3">
    <source>
        <dbReference type="ARBA" id="ARBA00022989"/>
    </source>
</evidence>
<keyword evidence="2 5" id="KW-0812">Transmembrane</keyword>
<dbReference type="Gene3D" id="2.70.170.10">
    <property type="entry name" value="Neurotransmitter-gated ion-channel ligand-binding domain"/>
    <property type="match status" value="1"/>
</dbReference>
<feature type="domain" description="Neurotransmitter-gated ion-channel ligand-binding" evidence="7">
    <location>
        <begin position="15"/>
        <end position="180"/>
    </location>
</feature>
<comment type="caution">
    <text evidence="9">The sequence shown here is derived from an EMBL/GenBank/DDBJ whole genome shotgun (WGS) entry which is preliminary data.</text>
</comment>
<organism evidence="9 10">
    <name type="scientific">Perca flavescens</name>
    <name type="common">American yellow perch</name>
    <name type="synonym">Morone flavescens</name>
    <dbReference type="NCBI Taxonomy" id="8167"/>
    <lineage>
        <taxon>Eukaryota</taxon>
        <taxon>Metazoa</taxon>
        <taxon>Chordata</taxon>
        <taxon>Craniata</taxon>
        <taxon>Vertebrata</taxon>
        <taxon>Euteleostomi</taxon>
        <taxon>Actinopterygii</taxon>
        <taxon>Neopterygii</taxon>
        <taxon>Teleostei</taxon>
        <taxon>Neoteleostei</taxon>
        <taxon>Acanthomorphata</taxon>
        <taxon>Eupercaria</taxon>
        <taxon>Perciformes</taxon>
        <taxon>Percoidei</taxon>
        <taxon>Percidae</taxon>
        <taxon>Percinae</taxon>
        <taxon>Perca</taxon>
    </lineage>
</organism>
<keyword evidence="5" id="KW-0406">Ion transport</keyword>
<evidence type="ECO:0000313" key="10">
    <source>
        <dbReference type="Proteomes" id="UP000295070"/>
    </source>
</evidence>
<keyword evidence="3 5" id="KW-1133">Transmembrane helix</keyword>
<evidence type="ECO:0000256" key="5">
    <source>
        <dbReference type="RuleBase" id="RU000687"/>
    </source>
</evidence>
<dbReference type="STRING" id="8167.A0A484CHR4"/>
<proteinExistence type="inferred from homology"/>